<sequence length="63" mass="6558">MASTSIGLGSPGQQRFRQTAEHLQDPALDPGAADALHCCLELASGNGRMLQAAEALGLRPPFL</sequence>
<organism evidence="2 3">
    <name type="scientific">Aphanocapsa feldmannii 277cI</name>
    <dbReference type="NCBI Taxonomy" id="2507554"/>
    <lineage>
        <taxon>Bacteria</taxon>
        <taxon>Bacillati</taxon>
        <taxon>Cyanobacteriota</taxon>
        <taxon>Cyanophyceae</taxon>
        <taxon>Oscillatoriophycideae</taxon>
        <taxon>Chroococcales</taxon>
        <taxon>Microcystaceae</taxon>
        <taxon>Aphanocapsa</taxon>
    </lineage>
</organism>
<proteinExistence type="predicted"/>
<reference evidence="2 3" key="1">
    <citation type="journal article" date="2019" name="mSystems">
        <title>Life at home and on the roam: Genomic adaptions reflect the dual lifestyle of an intracellular, facultative symbiont.</title>
        <authorList>
            <person name="Burgsdorf I."/>
        </authorList>
    </citation>
    <scope>NUCLEOTIDE SEQUENCE [LARGE SCALE GENOMIC DNA]</scope>
    <source>
        <strain evidence="2">277cI</strain>
    </source>
</reference>
<dbReference type="EMBL" id="SRMN01000163">
    <property type="protein sequence ID" value="TGH19160.1"/>
    <property type="molecule type" value="Genomic_DNA"/>
</dbReference>
<dbReference type="AlphaFoldDB" id="A0A524RRS0"/>
<dbReference type="Proteomes" id="UP000315454">
    <property type="component" value="Unassembled WGS sequence"/>
</dbReference>
<protein>
    <submittedName>
        <fullName evidence="2">Uncharacterized protein</fullName>
    </submittedName>
</protein>
<evidence type="ECO:0000313" key="3">
    <source>
        <dbReference type="Proteomes" id="UP000315454"/>
    </source>
</evidence>
<evidence type="ECO:0000256" key="1">
    <source>
        <dbReference type="SAM" id="MobiDB-lite"/>
    </source>
</evidence>
<gene>
    <name evidence="2" type="ORF">ERJ68_08650</name>
</gene>
<evidence type="ECO:0000313" key="2">
    <source>
        <dbReference type="EMBL" id="TGH19160.1"/>
    </source>
</evidence>
<feature type="region of interest" description="Disordered" evidence="1">
    <location>
        <begin position="1"/>
        <end position="28"/>
    </location>
</feature>
<feature type="compositionally biased region" description="Polar residues" evidence="1">
    <location>
        <begin position="1"/>
        <end position="17"/>
    </location>
</feature>
<comment type="caution">
    <text evidence="2">The sequence shown here is derived from an EMBL/GenBank/DDBJ whole genome shotgun (WGS) entry which is preliminary data.</text>
</comment>
<accession>A0A524RRS0</accession>
<name>A0A524RRS0_9CHRO</name>